<keyword evidence="2" id="KW-1185">Reference proteome</keyword>
<evidence type="ECO:0000313" key="1">
    <source>
        <dbReference type="EMBL" id="WTO84605.1"/>
    </source>
</evidence>
<organism evidence="1 2">
    <name type="scientific">Streptomyces nigra</name>
    <dbReference type="NCBI Taxonomy" id="1827580"/>
    <lineage>
        <taxon>Bacteria</taxon>
        <taxon>Bacillati</taxon>
        <taxon>Actinomycetota</taxon>
        <taxon>Actinomycetes</taxon>
        <taxon>Kitasatosporales</taxon>
        <taxon>Streptomycetaceae</taxon>
        <taxon>Streptomyces</taxon>
    </lineage>
</organism>
<reference evidence="1 2" key="1">
    <citation type="submission" date="2022-10" db="EMBL/GenBank/DDBJ databases">
        <title>The complete genomes of actinobacterial strains from the NBC collection.</title>
        <authorList>
            <person name="Joergensen T.S."/>
            <person name="Alvarez Arevalo M."/>
            <person name="Sterndorff E.B."/>
            <person name="Faurdal D."/>
            <person name="Vuksanovic O."/>
            <person name="Mourched A.-S."/>
            <person name="Charusanti P."/>
            <person name="Shaw S."/>
            <person name="Blin K."/>
            <person name="Weber T."/>
        </authorList>
    </citation>
    <scope>NUCLEOTIDE SEQUENCE [LARGE SCALE GENOMIC DNA]</scope>
    <source>
        <strain evidence="1 2">NBC_00206</strain>
    </source>
</reference>
<sequence length="50" mass="5524">MAAPGFELLIREALTHHVSPEATDLRCTRSCAPATASVNAWWWTAAITIW</sequence>
<evidence type="ECO:0000313" key="2">
    <source>
        <dbReference type="Proteomes" id="UP001622690"/>
    </source>
</evidence>
<protein>
    <submittedName>
        <fullName evidence="1">Uncharacterized protein</fullName>
    </submittedName>
</protein>
<dbReference type="Proteomes" id="UP001622690">
    <property type="component" value="Chromosome"/>
</dbReference>
<proteinExistence type="predicted"/>
<name>A0ABZ1IXN1_9ACTN</name>
<dbReference type="RefSeq" id="WP_159039083.1">
    <property type="nucleotide sequence ID" value="NZ_CP108125.1"/>
</dbReference>
<gene>
    <name evidence="1" type="ORF">OHU27_20135</name>
</gene>
<accession>A0ABZ1IXN1</accession>
<dbReference type="EMBL" id="CP108125">
    <property type="protein sequence ID" value="WTO84605.1"/>
    <property type="molecule type" value="Genomic_DNA"/>
</dbReference>